<evidence type="ECO:0000313" key="5">
    <source>
        <dbReference type="Proteomes" id="UP000191408"/>
    </source>
</evidence>
<evidence type="ECO:0000256" key="1">
    <source>
        <dbReference type="ARBA" id="ARBA00009003"/>
    </source>
</evidence>
<dbReference type="GO" id="GO:0016020">
    <property type="term" value="C:membrane"/>
    <property type="evidence" value="ECO:0007669"/>
    <property type="project" value="GOC"/>
</dbReference>
<keyword evidence="3" id="KW-0472">Membrane</keyword>
<dbReference type="OrthoDB" id="409543at2759"/>
<dbReference type="SUPFAM" id="SSF53448">
    <property type="entry name" value="Nucleotide-diphospho-sugar transferases"/>
    <property type="match status" value="1"/>
</dbReference>
<proteinExistence type="inferred from homology"/>
<comment type="caution">
    <text evidence="4">The sequence shown here is derived from an EMBL/GenBank/DDBJ whole genome shotgun (WGS) entry which is preliminary data.</text>
</comment>
<comment type="similarity">
    <text evidence="1">Belongs to the glycosyltransferase 32 family.</text>
</comment>
<keyword evidence="3" id="KW-1133">Transmembrane helix</keyword>
<evidence type="ECO:0000313" key="4">
    <source>
        <dbReference type="EMBL" id="OQD66650.1"/>
    </source>
</evidence>
<dbReference type="Pfam" id="PF04488">
    <property type="entry name" value="Gly_transf_sug"/>
    <property type="match status" value="1"/>
</dbReference>
<organism evidence="4 5">
    <name type="scientific">Penicillium polonicum</name>
    <dbReference type="NCBI Taxonomy" id="60169"/>
    <lineage>
        <taxon>Eukaryota</taxon>
        <taxon>Fungi</taxon>
        <taxon>Dikarya</taxon>
        <taxon>Ascomycota</taxon>
        <taxon>Pezizomycotina</taxon>
        <taxon>Eurotiomycetes</taxon>
        <taxon>Eurotiomycetidae</taxon>
        <taxon>Eurotiales</taxon>
        <taxon>Aspergillaceae</taxon>
        <taxon>Penicillium</taxon>
    </lineage>
</organism>
<feature type="transmembrane region" description="Helical" evidence="3">
    <location>
        <begin position="258"/>
        <end position="278"/>
    </location>
</feature>
<dbReference type="Proteomes" id="UP000191408">
    <property type="component" value="Unassembled WGS sequence"/>
</dbReference>
<dbReference type="Gene3D" id="3.90.550.20">
    <property type="match status" value="1"/>
</dbReference>
<dbReference type="PANTHER" id="PTHR32385">
    <property type="entry name" value="MANNOSYL PHOSPHORYLINOSITOL CERAMIDE SYNTHASE"/>
    <property type="match status" value="1"/>
</dbReference>
<accession>A0A1V6NPR7</accession>
<name>A0A1V6NPR7_PENPO</name>
<dbReference type="InterPro" id="IPR029044">
    <property type="entry name" value="Nucleotide-diphossugar_trans"/>
</dbReference>
<dbReference type="InterPro" id="IPR051706">
    <property type="entry name" value="Glycosyltransferase_domain"/>
</dbReference>
<dbReference type="EMBL" id="MDYM01000004">
    <property type="protein sequence ID" value="OQD66650.1"/>
    <property type="molecule type" value="Genomic_DNA"/>
</dbReference>
<evidence type="ECO:0000256" key="3">
    <source>
        <dbReference type="SAM" id="Phobius"/>
    </source>
</evidence>
<dbReference type="STRING" id="60169.A0A1V6NPR7"/>
<dbReference type="PANTHER" id="PTHR32385:SF15">
    <property type="entry name" value="INOSITOL PHOSPHOCERAMIDE MANNOSYLTRANSFERASE 1"/>
    <property type="match status" value="1"/>
</dbReference>
<dbReference type="AlphaFoldDB" id="A0A1V6NPR7"/>
<gene>
    <name evidence="4" type="ORF">PENPOL_c004G01964</name>
</gene>
<keyword evidence="5" id="KW-1185">Reference proteome</keyword>
<dbReference type="InterPro" id="IPR007577">
    <property type="entry name" value="GlycoTrfase_DXD_sugar-bd_CS"/>
</dbReference>
<keyword evidence="2" id="KW-0808">Transferase</keyword>
<keyword evidence="3" id="KW-0812">Transmembrane</keyword>
<evidence type="ECO:0000256" key="2">
    <source>
        <dbReference type="ARBA" id="ARBA00022679"/>
    </source>
</evidence>
<protein>
    <submittedName>
        <fullName evidence="4">Uncharacterized protein</fullName>
    </submittedName>
</protein>
<reference evidence="5" key="1">
    <citation type="journal article" date="2017" name="Nat. Microbiol.">
        <title>Global analysis of biosynthetic gene clusters reveals vast potential of secondary metabolite production in Penicillium species.</title>
        <authorList>
            <person name="Nielsen J.C."/>
            <person name="Grijseels S."/>
            <person name="Prigent S."/>
            <person name="Ji B."/>
            <person name="Dainat J."/>
            <person name="Nielsen K.F."/>
            <person name="Frisvad J.C."/>
            <person name="Workman M."/>
            <person name="Nielsen J."/>
        </authorList>
    </citation>
    <scope>NUCLEOTIDE SEQUENCE [LARGE SCALE GENOMIC DNA]</scope>
    <source>
        <strain evidence="5">IBT 4502</strain>
    </source>
</reference>
<dbReference type="GO" id="GO:0000030">
    <property type="term" value="F:mannosyltransferase activity"/>
    <property type="evidence" value="ECO:0007669"/>
    <property type="project" value="TreeGrafter"/>
</dbReference>
<sequence length="435" mass="49722">MVGFSGNRMRKLLIVVAVSLVVFVVHQLSYAENFALTGQLSGSIRIVNRCTFDALEPIDTFHSIIDSKIPNIVHQIWKTTNIQEYSTEMKASHGSWKTMLEPQNYTVKLWTDDDVLELIKTKYAWLLPTYIGYPHNIQRADIARLLVVHTEGGIYADLDVYPRSTERIQCLKQLGLQVIFPPTSGMLGLSNHFFMAERGSPLLEWVLYEAKRRGLVSRRIVLPYLEVFWSTGPIMLTATFRKYAWIYGTLPLSLFQNFISIMPALALVLAFSGFLLLIMSTKVNLFQLLKSTKKDIVKRTVDRGTCTQIQASEMQASEKLPTYEEIPKASKKNVMDKLEEEITKAQKPEDLLVHLLSTELNIADKEALLQRAPMCIFVDSDNHRESAEKVEAQLENAGYGKLAIFLYWCFFWDEVQPKGSESWIKELIEIDIEGR</sequence>
<dbReference type="GO" id="GO:0051999">
    <property type="term" value="P:mannosyl-inositol phosphorylceramide biosynthetic process"/>
    <property type="evidence" value="ECO:0007669"/>
    <property type="project" value="TreeGrafter"/>
</dbReference>